<accession>A0A0F9QSN2</accession>
<sequence length="318" mass="36565">MTNDLTYPADAMRAANAEAERLRDELTRLKKQRRELWMLLDHIDTLDDACRDHDDAFRNFTRKHQKQRFNIWNPESDAEVLSLQQRAVAWSEEAFREHNLGDGTVEEAIEIAQACGVPSNVLHQLLEYLYNYPSGDEVPVLGKCLLALYSLGFDADAALETELAWVQQPEGMEKVRQRLRTIRAENLEARIGFDTENALALGAVDTESVRENQRLDDIVSKKRAGNKSVTFDTDDLLTKYEYILKLWPANTLDILVRSLTGSRVQYFITNRPTSATALFDELKSIHKDREEAEYEIKIVDINTREFRGMGRIVMPDTR</sequence>
<proteinExistence type="predicted"/>
<gene>
    <name evidence="2" type="ORF">LCGC14_1058720</name>
</gene>
<keyword evidence="1" id="KW-0175">Coiled coil</keyword>
<evidence type="ECO:0000313" key="2">
    <source>
        <dbReference type="EMBL" id="KKN08248.1"/>
    </source>
</evidence>
<evidence type="ECO:0000256" key="1">
    <source>
        <dbReference type="SAM" id="Coils"/>
    </source>
</evidence>
<organism evidence="2">
    <name type="scientific">marine sediment metagenome</name>
    <dbReference type="NCBI Taxonomy" id="412755"/>
    <lineage>
        <taxon>unclassified sequences</taxon>
        <taxon>metagenomes</taxon>
        <taxon>ecological metagenomes</taxon>
    </lineage>
</organism>
<feature type="coiled-coil region" evidence="1">
    <location>
        <begin position="9"/>
        <end position="36"/>
    </location>
</feature>
<dbReference type="AlphaFoldDB" id="A0A0F9QSN2"/>
<protein>
    <submittedName>
        <fullName evidence="2">Uncharacterized protein</fullName>
    </submittedName>
</protein>
<reference evidence="2" key="1">
    <citation type="journal article" date="2015" name="Nature">
        <title>Complex archaea that bridge the gap between prokaryotes and eukaryotes.</title>
        <authorList>
            <person name="Spang A."/>
            <person name="Saw J.H."/>
            <person name="Jorgensen S.L."/>
            <person name="Zaremba-Niedzwiedzka K."/>
            <person name="Martijn J."/>
            <person name="Lind A.E."/>
            <person name="van Eijk R."/>
            <person name="Schleper C."/>
            <person name="Guy L."/>
            <person name="Ettema T.J."/>
        </authorList>
    </citation>
    <scope>NUCLEOTIDE SEQUENCE</scope>
</reference>
<dbReference type="EMBL" id="LAZR01004478">
    <property type="protein sequence ID" value="KKN08248.1"/>
    <property type="molecule type" value="Genomic_DNA"/>
</dbReference>
<name>A0A0F9QSN2_9ZZZZ</name>
<comment type="caution">
    <text evidence="2">The sequence shown here is derived from an EMBL/GenBank/DDBJ whole genome shotgun (WGS) entry which is preliminary data.</text>
</comment>